<feature type="domain" description="ABC3 transporter permease C-terminal" evidence="8">
    <location>
        <begin position="294"/>
        <end position="415"/>
    </location>
</feature>
<evidence type="ECO:0000256" key="1">
    <source>
        <dbReference type="ARBA" id="ARBA00004651"/>
    </source>
</evidence>
<dbReference type="InterPro" id="IPR003838">
    <property type="entry name" value="ABC3_permease_C"/>
</dbReference>
<dbReference type="PANTHER" id="PTHR30572">
    <property type="entry name" value="MEMBRANE COMPONENT OF TRANSPORTER-RELATED"/>
    <property type="match status" value="1"/>
</dbReference>
<dbReference type="PANTHER" id="PTHR30572:SF4">
    <property type="entry name" value="ABC TRANSPORTER PERMEASE YTRF"/>
    <property type="match status" value="1"/>
</dbReference>
<evidence type="ECO:0000313" key="10">
    <source>
        <dbReference type="EMBL" id="MDN3723391.1"/>
    </source>
</evidence>
<evidence type="ECO:0000256" key="4">
    <source>
        <dbReference type="ARBA" id="ARBA00022989"/>
    </source>
</evidence>
<evidence type="ECO:0000256" key="2">
    <source>
        <dbReference type="ARBA" id="ARBA00022475"/>
    </source>
</evidence>
<dbReference type="EMBL" id="JAUGQQ010000001">
    <property type="protein sequence ID" value="MDN3723391.1"/>
    <property type="molecule type" value="Genomic_DNA"/>
</dbReference>
<keyword evidence="11" id="KW-1185">Reference proteome</keyword>
<reference evidence="10 11" key="1">
    <citation type="submission" date="2023-06" db="EMBL/GenBank/DDBJ databases">
        <authorList>
            <person name="Ye Y.-Q."/>
            <person name="Du Z.-J."/>
        </authorList>
    </citation>
    <scope>NUCLEOTIDE SEQUENCE [LARGE SCALE GENOMIC DNA]</scope>
    <source>
        <strain evidence="10 11">SDUM287046</strain>
    </source>
</reference>
<name>A0ABT8DDQ9_9FLAO</name>
<evidence type="ECO:0000259" key="9">
    <source>
        <dbReference type="Pfam" id="PF12704"/>
    </source>
</evidence>
<dbReference type="InterPro" id="IPR050250">
    <property type="entry name" value="Macrolide_Exporter_MacB"/>
</dbReference>
<gene>
    <name evidence="10" type="ORF">QRD02_03275</name>
</gene>
<dbReference type="Pfam" id="PF02687">
    <property type="entry name" value="FtsX"/>
    <property type="match status" value="1"/>
</dbReference>
<feature type="transmembrane region" description="Helical" evidence="7">
    <location>
        <begin position="344"/>
        <end position="365"/>
    </location>
</feature>
<evidence type="ECO:0000256" key="7">
    <source>
        <dbReference type="SAM" id="Phobius"/>
    </source>
</evidence>
<accession>A0ABT8DDQ9</accession>
<comment type="subcellular location">
    <subcellularLocation>
        <location evidence="1">Cell membrane</location>
        <topology evidence="1">Multi-pass membrane protein</topology>
    </subcellularLocation>
</comment>
<proteinExistence type="inferred from homology"/>
<evidence type="ECO:0000313" key="11">
    <source>
        <dbReference type="Proteomes" id="UP001244787"/>
    </source>
</evidence>
<keyword evidence="3 7" id="KW-0812">Transmembrane</keyword>
<evidence type="ECO:0000256" key="5">
    <source>
        <dbReference type="ARBA" id="ARBA00023136"/>
    </source>
</evidence>
<dbReference type="Proteomes" id="UP001244787">
    <property type="component" value="Unassembled WGS sequence"/>
</dbReference>
<keyword evidence="4 7" id="KW-1133">Transmembrane helix</keyword>
<feature type="transmembrane region" description="Helical" evidence="7">
    <location>
        <begin position="290"/>
        <end position="315"/>
    </location>
</feature>
<evidence type="ECO:0000256" key="6">
    <source>
        <dbReference type="ARBA" id="ARBA00038076"/>
    </source>
</evidence>
<feature type="domain" description="MacB-like periplasmic core" evidence="9">
    <location>
        <begin position="24"/>
        <end position="251"/>
    </location>
</feature>
<keyword evidence="2" id="KW-1003">Cell membrane</keyword>
<feature type="transmembrane region" description="Helical" evidence="7">
    <location>
        <begin position="21"/>
        <end position="44"/>
    </location>
</feature>
<organism evidence="10 11">
    <name type="scientific">Aequorivita aurantiaca</name>
    <dbReference type="NCBI Taxonomy" id="3053356"/>
    <lineage>
        <taxon>Bacteria</taxon>
        <taxon>Pseudomonadati</taxon>
        <taxon>Bacteroidota</taxon>
        <taxon>Flavobacteriia</taxon>
        <taxon>Flavobacteriales</taxon>
        <taxon>Flavobacteriaceae</taxon>
        <taxon>Aequorivita</taxon>
    </lineage>
</organism>
<keyword evidence="5 7" id="KW-0472">Membrane</keyword>
<dbReference type="Pfam" id="PF12704">
    <property type="entry name" value="MacB_PCD"/>
    <property type="match status" value="1"/>
</dbReference>
<comment type="similarity">
    <text evidence="6">Belongs to the ABC-4 integral membrane protein family.</text>
</comment>
<sequence>MSKLFSRDSWAEIIEALSSNWFRTVLTAFGVLWGIFILVILLAAGNGLENGIKQGFNGMATNSMFMWSQTASQPYKGLPKGRRYNFKTDDVPAIKQHVQGLRFVSPRNQLGGFRGSNNVVRGLQTGAFNVYGDYPEIIQQQPMDITSGRFINYSDINERRKVAIIGSGVQSALYETNEEVIGSYIKINGVNFMVIGTYKKKGNNGDPEEMQKEIYVPFTTFSQAFNMGDIVGWMAITAQDGYSITDLKSEVFDVIKTRHTINPNDDRAVGSFDLYEEYSKINGLFTALNFVAYFVGILVLLSGIIGISNIMLIVVKERTKEIGIRRALGATPWGIRAQILLESIFLTIVSGMAGIILATVVLWLVNYQLSTMDTSEMMFINPSVNIGVVFIALTILIVSGLLAGLIPAQNAIKVKPVEALRTE</sequence>
<evidence type="ECO:0000256" key="3">
    <source>
        <dbReference type="ARBA" id="ARBA00022692"/>
    </source>
</evidence>
<dbReference type="RefSeq" id="WP_290253465.1">
    <property type="nucleotide sequence ID" value="NZ_JAUGQQ010000001.1"/>
</dbReference>
<comment type="caution">
    <text evidence="10">The sequence shown here is derived from an EMBL/GenBank/DDBJ whole genome shotgun (WGS) entry which is preliminary data.</text>
</comment>
<evidence type="ECO:0000259" key="8">
    <source>
        <dbReference type="Pfam" id="PF02687"/>
    </source>
</evidence>
<feature type="transmembrane region" description="Helical" evidence="7">
    <location>
        <begin position="385"/>
        <end position="406"/>
    </location>
</feature>
<protein>
    <submittedName>
        <fullName evidence="10">ABC transporter permease</fullName>
    </submittedName>
</protein>
<dbReference type="InterPro" id="IPR025857">
    <property type="entry name" value="MacB_PCD"/>
</dbReference>